<proteinExistence type="predicted"/>
<feature type="compositionally biased region" description="Polar residues" evidence="1">
    <location>
        <begin position="28"/>
        <end position="40"/>
    </location>
</feature>
<sequence>MESSDRCAKTTSEPPSLAAALIGEQPGDQRSPSDNSSSTEMVPPVASFFGEKRQQHQLHAECNDGEH</sequence>
<protein>
    <submittedName>
        <fullName evidence="2">Uncharacterized protein</fullName>
    </submittedName>
</protein>
<feature type="region of interest" description="Disordered" evidence="1">
    <location>
        <begin position="1"/>
        <end position="46"/>
    </location>
</feature>
<evidence type="ECO:0000313" key="2">
    <source>
        <dbReference type="EMBL" id="KAG5586277.1"/>
    </source>
</evidence>
<gene>
    <name evidence="2" type="ORF">H5410_046711</name>
</gene>
<organism evidence="2 3">
    <name type="scientific">Solanum commersonii</name>
    <name type="common">Commerson's wild potato</name>
    <name type="synonym">Commerson's nightshade</name>
    <dbReference type="NCBI Taxonomy" id="4109"/>
    <lineage>
        <taxon>Eukaryota</taxon>
        <taxon>Viridiplantae</taxon>
        <taxon>Streptophyta</taxon>
        <taxon>Embryophyta</taxon>
        <taxon>Tracheophyta</taxon>
        <taxon>Spermatophyta</taxon>
        <taxon>Magnoliopsida</taxon>
        <taxon>eudicotyledons</taxon>
        <taxon>Gunneridae</taxon>
        <taxon>Pentapetalae</taxon>
        <taxon>asterids</taxon>
        <taxon>lamiids</taxon>
        <taxon>Solanales</taxon>
        <taxon>Solanaceae</taxon>
        <taxon>Solanoideae</taxon>
        <taxon>Solaneae</taxon>
        <taxon>Solanum</taxon>
    </lineage>
</organism>
<dbReference type="Proteomes" id="UP000824120">
    <property type="component" value="Chromosome 9"/>
</dbReference>
<accession>A0A9J5XF22</accession>
<dbReference type="AlphaFoldDB" id="A0A9J5XF22"/>
<comment type="caution">
    <text evidence="2">The sequence shown here is derived from an EMBL/GenBank/DDBJ whole genome shotgun (WGS) entry which is preliminary data.</text>
</comment>
<name>A0A9J5XF22_SOLCO</name>
<keyword evidence="3" id="KW-1185">Reference proteome</keyword>
<reference evidence="2 3" key="1">
    <citation type="submission" date="2020-09" db="EMBL/GenBank/DDBJ databases">
        <title>De no assembly of potato wild relative species, Solanum commersonii.</title>
        <authorList>
            <person name="Cho K."/>
        </authorList>
    </citation>
    <scope>NUCLEOTIDE SEQUENCE [LARGE SCALE GENOMIC DNA]</scope>
    <source>
        <strain evidence="2">LZ3.2</strain>
        <tissue evidence="2">Leaf</tissue>
    </source>
</reference>
<evidence type="ECO:0000256" key="1">
    <source>
        <dbReference type="SAM" id="MobiDB-lite"/>
    </source>
</evidence>
<dbReference type="EMBL" id="JACXVP010000009">
    <property type="protein sequence ID" value="KAG5586277.1"/>
    <property type="molecule type" value="Genomic_DNA"/>
</dbReference>
<evidence type="ECO:0000313" key="3">
    <source>
        <dbReference type="Proteomes" id="UP000824120"/>
    </source>
</evidence>